<keyword evidence="5 8" id="KW-0812">Transmembrane</keyword>
<feature type="transmembrane region" description="Helical" evidence="8">
    <location>
        <begin position="224"/>
        <end position="243"/>
    </location>
</feature>
<feature type="domain" description="Glycosyltransferase RgtA/B/C/D-like" evidence="9">
    <location>
        <begin position="89"/>
        <end position="242"/>
    </location>
</feature>
<evidence type="ECO:0000313" key="11">
    <source>
        <dbReference type="Proteomes" id="UP000229098"/>
    </source>
</evidence>
<dbReference type="GO" id="GO:0009103">
    <property type="term" value="P:lipopolysaccharide biosynthetic process"/>
    <property type="evidence" value="ECO:0007669"/>
    <property type="project" value="UniProtKB-ARBA"/>
</dbReference>
<dbReference type="PANTHER" id="PTHR33908:SF11">
    <property type="entry name" value="MEMBRANE PROTEIN"/>
    <property type="match status" value="1"/>
</dbReference>
<feature type="transmembrane region" description="Helical" evidence="8">
    <location>
        <begin position="16"/>
        <end position="38"/>
    </location>
</feature>
<feature type="transmembrane region" description="Helical" evidence="8">
    <location>
        <begin position="149"/>
        <end position="171"/>
    </location>
</feature>
<evidence type="ECO:0000256" key="3">
    <source>
        <dbReference type="ARBA" id="ARBA00022676"/>
    </source>
</evidence>
<gene>
    <name evidence="10" type="ORF">COU90_01890</name>
</gene>
<feature type="transmembrane region" description="Helical" evidence="8">
    <location>
        <begin position="90"/>
        <end position="115"/>
    </location>
</feature>
<dbReference type="AlphaFoldDB" id="A0A2M8KXB3"/>
<keyword evidence="7 8" id="KW-0472">Membrane</keyword>
<comment type="caution">
    <text evidence="10">The sequence shown here is derived from an EMBL/GenBank/DDBJ whole genome shotgun (WGS) entry which is preliminary data.</text>
</comment>
<evidence type="ECO:0000256" key="4">
    <source>
        <dbReference type="ARBA" id="ARBA00022679"/>
    </source>
</evidence>
<dbReference type="PANTHER" id="PTHR33908">
    <property type="entry name" value="MANNOSYLTRANSFERASE YKCB-RELATED"/>
    <property type="match status" value="1"/>
</dbReference>
<evidence type="ECO:0000256" key="2">
    <source>
        <dbReference type="ARBA" id="ARBA00022475"/>
    </source>
</evidence>
<evidence type="ECO:0000256" key="8">
    <source>
        <dbReference type="SAM" id="Phobius"/>
    </source>
</evidence>
<sequence length="490" mass="55369">MNNLLQNIWQKYHTEFLIFSGTFLVRLIVFGALSYYAVTTGTLSSNIEVRQYPVIGSDSGGYIATARHMLAEGEFASPGAGEPQSYQVPIYPLFLAGVMALSGGTTIIILLQILIAGLSSVLVYKLGSIISHTVGIGSALLFMVDPISVFFSTTILTETIFIFFLLLAIYIHMRFFGSLWKGVLLAGIVLGVATLTRPSAIVLPPIFVLTFLLTHTLPTIKQKLIPMVVFSFGFFLVVFPWLLRNKVLFNTWELTAVATIQWYDYNAPLFYAQQHNITHTEAKDIFRSRLFEINPYKNNDGTLQNTPYMRQVVYEFLREDPLGYAGFHIIKTIPFFVSDGLRDIARRMELVGHQPNIGDAVLRFDLPKLQHILFESGRSSLLLITGSGMWVFITLGMIISMLGYRRLNERARRILLISILAVFMTMLIAGGPNSSARYRLSISPFMFIAAAYGLWLFREFLHARFNRTQSLPNVLDKKEREIKRISDKEI</sequence>
<dbReference type="GO" id="GO:0005886">
    <property type="term" value="C:plasma membrane"/>
    <property type="evidence" value="ECO:0007669"/>
    <property type="project" value="UniProtKB-SubCell"/>
</dbReference>
<dbReference type="InterPro" id="IPR038731">
    <property type="entry name" value="RgtA/B/C-like"/>
</dbReference>
<feature type="transmembrane region" description="Helical" evidence="8">
    <location>
        <begin position="438"/>
        <end position="457"/>
    </location>
</feature>
<evidence type="ECO:0000256" key="1">
    <source>
        <dbReference type="ARBA" id="ARBA00004651"/>
    </source>
</evidence>
<protein>
    <recommendedName>
        <fullName evidence="9">Glycosyltransferase RgtA/B/C/D-like domain-containing protein</fullName>
    </recommendedName>
</protein>
<evidence type="ECO:0000256" key="7">
    <source>
        <dbReference type="ARBA" id="ARBA00023136"/>
    </source>
</evidence>
<feature type="transmembrane region" description="Helical" evidence="8">
    <location>
        <begin position="122"/>
        <end position="143"/>
    </location>
</feature>
<proteinExistence type="predicted"/>
<feature type="transmembrane region" description="Helical" evidence="8">
    <location>
        <begin position="178"/>
        <end position="195"/>
    </location>
</feature>
<dbReference type="GO" id="GO:0016763">
    <property type="term" value="F:pentosyltransferase activity"/>
    <property type="evidence" value="ECO:0007669"/>
    <property type="project" value="TreeGrafter"/>
</dbReference>
<dbReference type="Pfam" id="PF13231">
    <property type="entry name" value="PMT_2"/>
    <property type="match status" value="1"/>
</dbReference>
<keyword evidence="2" id="KW-1003">Cell membrane</keyword>
<dbReference type="Proteomes" id="UP000229098">
    <property type="component" value="Unassembled WGS sequence"/>
</dbReference>
<dbReference type="EMBL" id="PFEF01000005">
    <property type="protein sequence ID" value="PJE64570.1"/>
    <property type="molecule type" value="Genomic_DNA"/>
</dbReference>
<keyword evidence="3" id="KW-0328">Glycosyltransferase</keyword>
<name>A0A2M8KXB3_9BACT</name>
<feature type="transmembrane region" description="Helical" evidence="8">
    <location>
        <begin position="381"/>
        <end position="402"/>
    </location>
</feature>
<evidence type="ECO:0000259" key="9">
    <source>
        <dbReference type="Pfam" id="PF13231"/>
    </source>
</evidence>
<evidence type="ECO:0000313" key="10">
    <source>
        <dbReference type="EMBL" id="PJE64570.1"/>
    </source>
</evidence>
<keyword evidence="6 8" id="KW-1133">Transmembrane helix</keyword>
<keyword evidence="4" id="KW-0808">Transferase</keyword>
<comment type="subcellular location">
    <subcellularLocation>
        <location evidence="1">Cell membrane</location>
        <topology evidence="1">Multi-pass membrane protein</topology>
    </subcellularLocation>
</comment>
<evidence type="ECO:0000256" key="5">
    <source>
        <dbReference type="ARBA" id="ARBA00022692"/>
    </source>
</evidence>
<evidence type="ECO:0000256" key="6">
    <source>
        <dbReference type="ARBA" id="ARBA00022989"/>
    </source>
</evidence>
<dbReference type="InterPro" id="IPR050297">
    <property type="entry name" value="LipidA_mod_glycosyltrf_83"/>
</dbReference>
<organism evidence="10 11">
    <name type="scientific">Candidatus Ryanbacteria bacterium CG10_big_fil_rev_8_21_14_0_10_43_42</name>
    <dbReference type="NCBI Taxonomy" id="1974864"/>
    <lineage>
        <taxon>Bacteria</taxon>
        <taxon>Candidatus Ryaniibacteriota</taxon>
    </lineage>
</organism>
<feature type="transmembrane region" description="Helical" evidence="8">
    <location>
        <begin position="414"/>
        <end position="432"/>
    </location>
</feature>
<reference evidence="11" key="1">
    <citation type="submission" date="2017-09" db="EMBL/GenBank/DDBJ databases">
        <title>Depth-based differentiation of microbial function through sediment-hosted aquifers and enrichment of novel symbionts in the deep terrestrial subsurface.</title>
        <authorList>
            <person name="Probst A.J."/>
            <person name="Ladd B."/>
            <person name="Jarett J.K."/>
            <person name="Geller-Mcgrath D.E."/>
            <person name="Sieber C.M.K."/>
            <person name="Emerson J.B."/>
            <person name="Anantharaman K."/>
            <person name="Thomas B.C."/>
            <person name="Malmstrom R."/>
            <person name="Stieglmeier M."/>
            <person name="Klingl A."/>
            <person name="Woyke T."/>
            <person name="Ryan C.M."/>
            <person name="Banfield J.F."/>
        </authorList>
    </citation>
    <scope>NUCLEOTIDE SEQUENCE [LARGE SCALE GENOMIC DNA]</scope>
</reference>
<feature type="transmembrane region" description="Helical" evidence="8">
    <location>
        <begin position="201"/>
        <end position="217"/>
    </location>
</feature>
<accession>A0A2M8KXB3</accession>